<dbReference type="RefSeq" id="WP_169324905.1">
    <property type="nucleotide sequence ID" value="NZ_JABCJJ010000013.1"/>
</dbReference>
<protein>
    <submittedName>
        <fullName evidence="1">Uncharacterized protein</fullName>
    </submittedName>
</protein>
<organism evidence="1 2">
    <name type="scientific">Cellulomonas fimi</name>
    <dbReference type="NCBI Taxonomy" id="1708"/>
    <lineage>
        <taxon>Bacteria</taxon>
        <taxon>Bacillati</taxon>
        <taxon>Actinomycetota</taxon>
        <taxon>Actinomycetes</taxon>
        <taxon>Micrococcales</taxon>
        <taxon>Cellulomonadaceae</taxon>
        <taxon>Cellulomonas</taxon>
    </lineage>
</organism>
<evidence type="ECO:0000313" key="1">
    <source>
        <dbReference type="EMBL" id="NMR20528.1"/>
    </source>
</evidence>
<comment type="caution">
    <text evidence="1">The sequence shown here is derived from an EMBL/GenBank/DDBJ whole genome shotgun (WGS) entry which is preliminary data.</text>
</comment>
<gene>
    <name evidence="1" type="ORF">HIR71_09920</name>
</gene>
<dbReference type="AlphaFoldDB" id="A0A7Y0LYI1"/>
<dbReference type="Gene3D" id="3.40.50.1820">
    <property type="entry name" value="alpha/beta hydrolase"/>
    <property type="match status" value="1"/>
</dbReference>
<dbReference type="EMBL" id="JABCJJ010000013">
    <property type="protein sequence ID" value="NMR20528.1"/>
    <property type="molecule type" value="Genomic_DNA"/>
</dbReference>
<dbReference type="SUPFAM" id="SSF53474">
    <property type="entry name" value="alpha/beta-Hydrolases"/>
    <property type="match status" value="1"/>
</dbReference>
<sequence>MTSRDLTRFPDAVHVYDGVDAVTAETIAPGILSIDYGGSPLDILHRPRGADTTLVIFHTALPPRVTTYPVFSGLALAGDLSVNVVSVSDPVLSRSPDLKLGWFAGADSQPLQRDLPRVLDQIFAAQGCRNIIFFGASGGGFAAMYYSRRFPGSLAIPVNPQVVLKDYNDEALLAYARAAFGARDLDEARRLVRDNVAGDLRPVYDGELSNTVAYMQNTKDSHHLYRHLTHFLRAVSDRDRIHLLLDDWGQGHVPPPRWVLRAVLRECIASEGRWATALDSLGFVRGPSPAFPVDVREGRALVPGIPGDLEQANR</sequence>
<dbReference type="InterPro" id="IPR029058">
    <property type="entry name" value="AB_hydrolase_fold"/>
</dbReference>
<accession>A0A7Y0LYI1</accession>
<keyword evidence="2" id="KW-1185">Reference proteome</keyword>
<dbReference type="Proteomes" id="UP000562124">
    <property type="component" value="Unassembled WGS sequence"/>
</dbReference>
<name>A0A7Y0LYI1_CELFI</name>
<proteinExistence type="predicted"/>
<evidence type="ECO:0000313" key="2">
    <source>
        <dbReference type="Proteomes" id="UP000562124"/>
    </source>
</evidence>
<reference evidence="1 2" key="1">
    <citation type="submission" date="2020-04" db="EMBL/GenBank/DDBJ databases">
        <title>Sequencing and Assembly of C. fimi.</title>
        <authorList>
            <person name="Ramsey A.R."/>
        </authorList>
    </citation>
    <scope>NUCLEOTIDE SEQUENCE [LARGE SCALE GENOMIC DNA]</scope>
    <source>
        <strain evidence="1 2">SB</strain>
    </source>
</reference>